<sequence length="351" mass="36145">PTNLAEKNNSNKTVSISKNLETAKTEVPVITKNNESISSTSTTTISSVTSTNNIQSSSALSSELKPSFPSFSSSLFDDNKSKQSSEVATTVTVTTAAITVAQQSQPFNFNNTLSSLSLNSGTVAVTTASLFGTPFGGSAQSSNSPFGQSAASTASSFFGKSTTTGGFGNFSFGGTAQSGNLFGQQRPSTESSLSPQTKTGTLFGQQQQPSAFASQPAKPFQPLTNTSPPGLSFSSPHSPPTTNVFGGSPLFGSSPTFGSSAMFGGMASFGAEQQTPSMFSSFNNSQHSFGSMAFKNEPMPSFESLSSDNKNTNSSLATGFGQPLGNVGGGGHFFNSTISQPNSDAFTQRRG</sequence>
<organism evidence="2 3">
    <name type="scientific">Euroglyphus maynei</name>
    <name type="common">Mayne's house dust mite</name>
    <dbReference type="NCBI Taxonomy" id="6958"/>
    <lineage>
        <taxon>Eukaryota</taxon>
        <taxon>Metazoa</taxon>
        <taxon>Ecdysozoa</taxon>
        <taxon>Arthropoda</taxon>
        <taxon>Chelicerata</taxon>
        <taxon>Arachnida</taxon>
        <taxon>Acari</taxon>
        <taxon>Acariformes</taxon>
        <taxon>Sarcoptiformes</taxon>
        <taxon>Astigmata</taxon>
        <taxon>Psoroptidia</taxon>
        <taxon>Analgoidea</taxon>
        <taxon>Pyroglyphidae</taxon>
        <taxon>Pyroglyphinae</taxon>
        <taxon>Euroglyphus</taxon>
    </lineage>
</organism>
<feature type="region of interest" description="Disordered" evidence="1">
    <location>
        <begin position="1"/>
        <end position="22"/>
    </location>
</feature>
<proteinExistence type="predicted"/>
<keyword evidence="3" id="KW-1185">Reference proteome</keyword>
<protein>
    <submittedName>
        <fullName evidence="2">Uncharacterized protein</fullName>
    </submittedName>
</protein>
<feature type="compositionally biased region" description="Polar residues" evidence="1">
    <location>
        <begin position="222"/>
        <end position="247"/>
    </location>
</feature>
<evidence type="ECO:0000313" key="2">
    <source>
        <dbReference type="EMBL" id="OTF75012.1"/>
    </source>
</evidence>
<dbReference type="EMBL" id="MUJZ01044131">
    <property type="protein sequence ID" value="OTF75012.1"/>
    <property type="molecule type" value="Genomic_DNA"/>
</dbReference>
<comment type="caution">
    <text evidence="2">The sequence shown here is derived from an EMBL/GenBank/DDBJ whole genome shotgun (WGS) entry which is preliminary data.</text>
</comment>
<feature type="region of interest" description="Disordered" evidence="1">
    <location>
        <begin position="178"/>
        <end position="247"/>
    </location>
</feature>
<evidence type="ECO:0000313" key="3">
    <source>
        <dbReference type="Proteomes" id="UP000194236"/>
    </source>
</evidence>
<dbReference type="AlphaFoldDB" id="A0A1Y3B2H1"/>
<feature type="compositionally biased region" description="Polar residues" evidence="1">
    <location>
        <begin position="334"/>
        <end position="351"/>
    </location>
</feature>
<feature type="compositionally biased region" description="Low complexity" evidence="1">
    <location>
        <begin position="205"/>
        <end position="220"/>
    </location>
</feature>
<feature type="compositionally biased region" description="Polar residues" evidence="1">
    <location>
        <begin position="178"/>
        <end position="204"/>
    </location>
</feature>
<dbReference type="Proteomes" id="UP000194236">
    <property type="component" value="Unassembled WGS sequence"/>
</dbReference>
<feature type="non-terminal residue" evidence="2">
    <location>
        <position position="1"/>
    </location>
</feature>
<feature type="compositionally biased region" description="Polar residues" evidence="1">
    <location>
        <begin position="303"/>
        <end position="317"/>
    </location>
</feature>
<gene>
    <name evidence="2" type="ORF">BLA29_006514</name>
</gene>
<dbReference type="OrthoDB" id="248320at2759"/>
<accession>A0A1Y3B2H1</accession>
<name>A0A1Y3B2H1_EURMA</name>
<feature type="region of interest" description="Disordered" evidence="1">
    <location>
        <begin position="300"/>
        <end position="351"/>
    </location>
</feature>
<reference evidence="2 3" key="1">
    <citation type="submission" date="2017-03" db="EMBL/GenBank/DDBJ databases">
        <title>Genome Survey of Euroglyphus maynei.</title>
        <authorList>
            <person name="Arlian L.G."/>
            <person name="Morgan M.S."/>
            <person name="Rider S.D."/>
        </authorList>
    </citation>
    <scope>NUCLEOTIDE SEQUENCE [LARGE SCALE GENOMIC DNA]</scope>
    <source>
        <strain evidence="2">Arlian Lab</strain>
        <tissue evidence="2">Whole body</tissue>
    </source>
</reference>
<evidence type="ECO:0000256" key="1">
    <source>
        <dbReference type="SAM" id="MobiDB-lite"/>
    </source>
</evidence>